<gene>
    <name evidence="1" type="ORF">Srubr_29560</name>
</gene>
<name>A0ABQ3RB80_STRRR</name>
<dbReference type="Proteomes" id="UP000646738">
    <property type="component" value="Unassembled WGS sequence"/>
</dbReference>
<keyword evidence="2" id="KW-1185">Reference proteome</keyword>
<evidence type="ECO:0000313" key="1">
    <source>
        <dbReference type="EMBL" id="GHI53110.1"/>
    </source>
</evidence>
<dbReference type="EMBL" id="BNEA01000015">
    <property type="protein sequence ID" value="GHI53110.1"/>
    <property type="molecule type" value="Genomic_DNA"/>
</dbReference>
<reference evidence="2" key="1">
    <citation type="submission" date="2023-07" db="EMBL/GenBank/DDBJ databases">
        <title>Whole genome shotgun sequence of Streptomyces achromogenes subsp. rubradiris NBRC 14000.</title>
        <authorList>
            <person name="Komaki H."/>
            <person name="Tamura T."/>
        </authorList>
    </citation>
    <scope>NUCLEOTIDE SEQUENCE [LARGE SCALE GENOMIC DNA]</scope>
    <source>
        <strain evidence="2">NBRC 14000</strain>
    </source>
</reference>
<proteinExistence type="predicted"/>
<sequence>MRMEGGAVGNGGVLAGEGAAAVAGVAAVGVDDDLAAGQARVAHGAAGLEPAGRVHEQPVAVGLELDAVLGEPLQRVLDDVLADVGGEQGVQVDAGGVLGGDDHGVQAYRFGTLVFDGHPGLAVGAQVGHGAVLADVRQPPGEPVGRLDGQRHQVGCLVGGVAEHDALVAGALAVEFVVVALDLCLAGGVDALGDVGRPGADGHGDTVGGAVEALAEES</sequence>
<comment type="caution">
    <text evidence="1">The sequence shown here is derived from an EMBL/GenBank/DDBJ whole genome shotgun (WGS) entry which is preliminary data.</text>
</comment>
<protein>
    <submittedName>
        <fullName evidence="1">Uncharacterized protein</fullName>
    </submittedName>
</protein>
<evidence type="ECO:0000313" key="2">
    <source>
        <dbReference type="Proteomes" id="UP000646738"/>
    </source>
</evidence>
<accession>A0ABQ3RB80</accession>
<organism evidence="1 2">
    <name type="scientific">Streptomyces rubradiris</name>
    <name type="common">Streptomyces achromogenes subsp. rubradiris</name>
    <dbReference type="NCBI Taxonomy" id="285531"/>
    <lineage>
        <taxon>Bacteria</taxon>
        <taxon>Bacillati</taxon>
        <taxon>Actinomycetota</taxon>
        <taxon>Actinomycetes</taxon>
        <taxon>Kitasatosporales</taxon>
        <taxon>Streptomycetaceae</taxon>
        <taxon>Streptomyces</taxon>
    </lineage>
</organism>